<dbReference type="GO" id="GO:0042797">
    <property type="term" value="P:tRNA transcription by RNA polymerase III"/>
    <property type="evidence" value="ECO:0007669"/>
    <property type="project" value="TreeGrafter"/>
</dbReference>
<dbReference type="Pfam" id="PF05132">
    <property type="entry name" value="RNA_pol_Rpc4"/>
    <property type="match status" value="1"/>
</dbReference>
<evidence type="ECO:0000313" key="6">
    <source>
        <dbReference type="EMBL" id="VVC88219.1"/>
    </source>
</evidence>
<accession>A0A5E4PT21</accession>
<dbReference type="GO" id="GO:0005666">
    <property type="term" value="C:RNA polymerase III complex"/>
    <property type="evidence" value="ECO:0007669"/>
    <property type="project" value="InterPro"/>
</dbReference>
<feature type="region of interest" description="Disordered" evidence="5">
    <location>
        <begin position="251"/>
        <end position="270"/>
    </location>
</feature>
<evidence type="ECO:0000256" key="3">
    <source>
        <dbReference type="ARBA" id="ARBA00023163"/>
    </source>
</evidence>
<keyword evidence="7" id="KW-1185">Reference proteome</keyword>
<name>A0A5E4PT21_9NEOP</name>
<protein>
    <recommendedName>
        <fullName evidence="8">DNA-directed RNA polymerase III subunit RPC4</fullName>
    </recommendedName>
</protein>
<dbReference type="GO" id="GO:0003677">
    <property type="term" value="F:DNA binding"/>
    <property type="evidence" value="ECO:0007669"/>
    <property type="project" value="InterPro"/>
</dbReference>
<comment type="subcellular location">
    <subcellularLocation>
        <location evidence="1">Nucleus</location>
    </subcellularLocation>
</comment>
<dbReference type="AlphaFoldDB" id="A0A5E4PT21"/>
<evidence type="ECO:0000313" key="7">
    <source>
        <dbReference type="Proteomes" id="UP000324832"/>
    </source>
</evidence>
<evidence type="ECO:0000256" key="4">
    <source>
        <dbReference type="ARBA" id="ARBA00023242"/>
    </source>
</evidence>
<evidence type="ECO:0000256" key="2">
    <source>
        <dbReference type="ARBA" id="ARBA00022478"/>
    </source>
</evidence>
<dbReference type="InterPro" id="IPR007811">
    <property type="entry name" value="RPC4"/>
</dbReference>
<feature type="compositionally biased region" description="Polar residues" evidence="5">
    <location>
        <begin position="1"/>
        <end position="18"/>
    </location>
</feature>
<dbReference type="PANTHER" id="PTHR13408">
    <property type="entry name" value="DNA-DIRECTED RNA POLYMERASE III"/>
    <property type="match status" value="1"/>
</dbReference>
<evidence type="ECO:0008006" key="8">
    <source>
        <dbReference type="Google" id="ProtNLM"/>
    </source>
</evidence>
<dbReference type="EMBL" id="FZQP02000260">
    <property type="protein sequence ID" value="VVC88219.1"/>
    <property type="molecule type" value="Genomic_DNA"/>
</dbReference>
<feature type="region of interest" description="Disordered" evidence="5">
    <location>
        <begin position="1"/>
        <end position="122"/>
    </location>
</feature>
<keyword evidence="4" id="KW-0539">Nucleus</keyword>
<dbReference type="PANTHER" id="PTHR13408:SF0">
    <property type="entry name" value="DNA-DIRECTED RNA POLYMERASE III SUBUNIT RPC4"/>
    <property type="match status" value="1"/>
</dbReference>
<evidence type="ECO:0000256" key="5">
    <source>
        <dbReference type="SAM" id="MobiDB-lite"/>
    </source>
</evidence>
<keyword evidence="3" id="KW-0804">Transcription</keyword>
<proteinExistence type="predicted"/>
<evidence type="ECO:0000256" key="1">
    <source>
        <dbReference type="ARBA" id="ARBA00004123"/>
    </source>
</evidence>
<reference evidence="6 7" key="1">
    <citation type="submission" date="2017-07" db="EMBL/GenBank/DDBJ databases">
        <authorList>
            <person name="Talla V."/>
            <person name="Backstrom N."/>
        </authorList>
    </citation>
    <scope>NUCLEOTIDE SEQUENCE [LARGE SCALE GENOMIC DNA]</scope>
</reference>
<sequence length="361" mass="39531">MSNPNDNSNTNCLESNPLQRLASLKPPRDLKLGGVKPNKKVFTPNLNVSRNKNKGPTGTTNREQGLDEKNRNKRRNEKNKNFKNVPNVIKSSGVFSEGLGSAERHSSRGSYNREANAAPTLQRPTIRVKDVIKIDNELEDSKIKAALSEDGQEVEAAEDFKNVLDVDAPVRLPMDDGGMLVMQKAVHVKQEVVVKQEPSDDDHLIKTEQKPMLDVKEVFDDTSVANLIKSDKPSLILLQLADTLPGRGVGGAAGETAASDPGDDEKPVVESRCRLSDLEEGRLGRLRVHRSGRVTMLLGNTVFEVSSGTKASFHQEAVSLSVDEASRSANLVSLGPLQHKLNVTPHWETLFNDLAIRAKNS</sequence>
<gene>
    <name evidence="6" type="ORF">LSINAPIS_LOCUS1644</name>
</gene>
<feature type="compositionally biased region" description="Polar residues" evidence="5">
    <location>
        <begin position="44"/>
        <end position="63"/>
    </location>
</feature>
<organism evidence="6 7">
    <name type="scientific">Leptidea sinapis</name>
    <dbReference type="NCBI Taxonomy" id="189913"/>
    <lineage>
        <taxon>Eukaryota</taxon>
        <taxon>Metazoa</taxon>
        <taxon>Ecdysozoa</taxon>
        <taxon>Arthropoda</taxon>
        <taxon>Hexapoda</taxon>
        <taxon>Insecta</taxon>
        <taxon>Pterygota</taxon>
        <taxon>Neoptera</taxon>
        <taxon>Endopterygota</taxon>
        <taxon>Lepidoptera</taxon>
        <taxon>Glossata</taxon>
        <taxon>Ditrysia</taxon>
        <taxon>Papilionoidea</taxon>
        <taxon>Pieridae</taxon>
        <taxon>Dismorphiinae</taxon>
        <taxon>Leptidea</taxon>
    </lineage>
</organism>
<keyword evidence="2" id="KW-0240">DNA-directed RNA polymerase</keyword>
<dbReference type="Proteomes" id="UP000324832">
    <property type="component" value="Unassembled WGS sequence"/>
</dbReference>